<gene>
    <name evidence="2" type="ORF">D4A47_07580</name>
</gene>
<name>A0A498CMS0_9FIRM</name>
<dbReference type="RefSeq" id="WP_121586824.1">
    <property type="nucleotide sequence ID" value="NZ_RCHT01000010.1"/>
</dbReference>
<dbReference type="PANTHER" id="PTHR46969">
    <property type="entry name" value="BIFUNCTIONAL PROTEIN HLDE"/>
    <property type="match status" value="1"/>
</dbReference>
<sequence length="343" mass="36718">MIDYRRMIGAIEREPACTVVVFGDYCLDKYLYTDPANDELSVETGLVARQFDRKAIFAGVGGTITNNLRALGVGVRCVGMLGSDGEGWELERALRETGADTRFMLETPGRCTCTYTKPMQKNPDGGYSETGRLDFRSLTPLPRAYEDALVSRLGEALAGADAVIITDQFVERGLGALTDRVRAAVCAMAEANPEKLFYADSRAFAGEYRHVIVKCNHLELLHICAPGFSGEPGQAFLEECGRELSARTGRPAFVTMGDKGSLVFANGAVTAVPAFHVEGPVDIVGAGDATNAGIVLGFCLGFSAPEAAALGNCVSSITIQQIGRTGTATRSQVAERLRTRLEQ</sequence>
<feature type="domain" description="Carbohydrate kinase PfkB" evidence="1">
    <location>
        <begin position="20"/>
        <end position="325"/>
    </location>
</feature>
<dbReference type="InterPro" id="IPR029056">
    <property type="entry name" value="Ribokinase-like"/>
</dbReference>
<dbReference type="Proteomes" id="UP000276301">
    <property type="component" value="Unassembled WGS sequence"/>
</dbReference>
<organism evidence="2 3">
    <name type="scientific">Anaerotruncus massiliensis</name>
    <name type="common">ex Liu et al. 2021</name>
    <dbReference type="NCBI Taxonomy" id="2321404"/>
    <lineage>
        <taxon>Bacteria</taxon>
        <taxon>Bacillati</taxon>
        <taxon>Bacillota</taxon>
        <taxon>Clostridia</taxon>
        <taxon>Eubacteriales</taxon>
        <taxon>Oscillospiraceae</taxon>
        <taxon>Anaerotruncus</taxon>
    </lineage>
</organism>
<accession>A0A498CMS0</accession>
<dbReference type="EMBL" id="RCHT01000010">
    <property type="protein sequence ID" value="RLL11040.1"/>
    <property type="molecule type" value="Genomic_DNA"/>
</dbReference>
<dbReference type="Gene3D" id="3.40.1190.20">
    <property type="match status" value="1"/>
</dbReference>
<dbReference type="GO" id="GO:0005829">
    <property type="term" value="C:cytosol"/>
    <property type="evidence" value="ECO:0007669"/>
    <property type="project" value="TreeGrafter"/>
</dbReference>
<protein>
    <submittedName>
        <fullName evidence="2">Carbohydrate kinase</fullName>
    </submittedName>
</protein>
<keyword evidence="2" id="KW-0418">Kinase</keyword>
<dbReference type="SUPFAM" id="SSF53613">
    <property type="entry name" value="Ribokinase-like"/>
    <property type="match status" value="1"/>
</dbReference>
<dbReference type="InterPro" id="IPR011611">
    <property type="entry name" value="PfkB_dom"/>
</dbReference>
<keyword evidence="3" id="KW-1185">Reference proteome</keyword>
<dbReference type="PANTHER" id="PTHR46969:SF1">
    <property type="entry name" value="BIFUNCTIONAL PROTEIN HLDE"/>
    <property type="match status" value="1"/>
</dbReference>
<dbReference type="Pfam" id="PF00294">
    <property type="entry name" value="PfkB"/>
    <property type="match status" value="1"/>
</dbReference>
<dbReference type="AlphaFoldDB" id="A0A498CMS0"/>
<evidence type="ECO:0000259" key="1">
    <source>
        <dbReference type="Pfam" id="PF00294"/>
    </source>
</evidence>
<evidence type="ECO:0000313" key="2">
    <source>
        <dbReference type="EMBL" id="RLL11040.1"/>
    </source>
</evidence>
<reference evidence="2 3" key="1">
    <citation type="submission" date="2018-10" db="EMBL/GenBank/DDBJ databases">
        <title>Anaerotruncus faecis sp. nov., isolated from human feces.</title>
        <authorList>
            <person name="Wang Y.-J."/>
        </authorList>
    </citation>
    <scope>NUCLEOTIDE SEQUENCE [LARGE SCALE GENOMIC DNA]</scope>
    <source>
        <strain evidence="2 3">22A2-44</strain>
    </source>
</reference>
<keyword evidence="2" id="KW-0808">Transferase</keyword>
<comment type="caution">
    <text evidence="2">The sequence shown here is derived from an EMBL/GenBank/DDBJ whole genome shotgun (WGS) entry which is preliminary data.</text>
</comment>
<evidence type="ECO:0000313" key="3">
    <source>
        <dbReference type="Proteomes" id="UP000276301"/>
    </source>
</evidence>
<dbReference type="GO" id="GO:0033785">
    <property type="term" value="F:heptose 7-phosphate kinase activity"/>
    <property type="evidence" value="ECO:0007669"/>
    <property type="project" value="TreeGrafter"/>
</dbReference>
<dbReference type="GO" id="GO:0033786">
    <property type="term" value="F:heptose-1-phosphate adenylyltransferase activity"/>
    <property type="evidence" value="ECO:0007669"/>
    <property type="project" value="TreeGrafter"/>
</dbReference>
<proteinExistence type="predicted"/>